<sequence>MRLSAKSRFAVAAMIDLALREATGPVPLNSIGQRLQISLSYLEQLFSKLRRANLVESTRGPGGGYTLGRSAQRISVADIIRAVEGTQELMGEEVADAGEAGLQLTRDLWSGLNSRMMDHMEGIKLHQLCEEQRAKGVDLGAEPDHGGQPSATRSTQTRRGIFAPRPVERPRTTAPNSVFALGAALAAASKS</sequence>
<dbReference type="GO" id="GO:0003700">
    <property type="term" value="F:DNA-binding transcription factor activity"/>
    <property type="evidence" value="ECO:0007669"/>
    <property type="project" value="TreeGrafter"/>
</dbReference>
<dbReference type="InterPro" id="IPR000944">
    <property type="entry name" value="Tscrpt_reg_Rrf2"/>
</dbReference>
<gene>
    <name evidence="3" type="ORF">AZ34_04470</name>
</gene>
<dbReference type="PANTHER" id="PTHR33221">
    <property type="entry name" value="WINGED HELIX-TURN-HELIX TRANSCRIPTIONAL REGULATOR, RRF2 FAMILY"/>
    <property type="match status" value="1"/>
</dbReference>
<dbReference type="GO" id="GO:0003677">
    <property type="term" value="F:DNA binding"/>
    <property type="evidence" value="ECO:0007669"/>
    <property type="project" value="UniProtKB-KW"/>
</dbReference>
<evidence type="ECO:0000313" key="4">
    <source>
        <dbReference type="Proteomes" id="UP000023268"/>
    </source>
</evidence>
<dbReference type="STRING" id="1458275.AZ34_04470"/>
<dbReference type="PANTHER" id="PTHR33221:SF5">
    <property type="entry name" value="HTH-TYPE TRANSCRIPTIONAL REGULATOR ISCR"/>
    <property type="match status" value="1"/>
</dbReference>
<accession>A0A016XGP3</accession>
<reference evidence="3 4" key="1">
    <citation type="submission" date="2014-02" db="EMBL/GenBank/DDBJ databases">
        <title>Draft Genome of Hylemonella gracilis isolated from the Niagara River.</title>
        <authorList>
            <person name="Pawlowski D.R."/>
            <person name="Koudelka G.B."/>
        </authorList>
    </citation>
    <scope>NUCLEOTIDE SEQUENCE [LARGE SCALE GENOMIC DNA]</scope>
    <source>
        <strain evidence="3 4">Niagara R</strain>
    </source>
</reference>
<keyword evidence="1 3" id="KW-0238">DNA-binding</keyword>
<protein>
    <submittedName>
        <fullName evidence="3">DNA-binding protein</fullName>
    </submittedName>
</protein>
<dbReference type="PROSITE" id="PS51197">
    <property type="entry name" value="HTH_RRF2_2"/>
    <property type="match status" value="1"/>
</dbReference>
<dbReference type="GO" id="GO:0005829">
    <property type="term" value="C:cytosol"/>
    <property type="evidence" value="ECO:0007669"/>
    <property type="project" value="TreeGrafter"/>
</dbReference>
<dbReference type="Proteomes" id="UP000023268">
    <property type="component" value="Unassembled WGS sequence"/>
</dbReference>
<feature type="region of interest" description="Disordered" evidence="2">
    <location>
        <begin position="138"/>
        <end position="176"/>
    </location>
</feature>
<dbReference type="OrthoDB" id="9808360at2"/>
<dbReference type="InterPro" id="IPR036388">
    <property type="entry name" value="WH-like_DNA-bd_sf"/>
</dbReference>
<evidence type="ECO:0000256" key="2">
    <source>
        <dbReference type="SAM" id="MobiDB-lite"/>
    </source>
</evidence>
<organism evidence="3 4">
    <name type="scientific">Hylemonella gracilis str. Niagara R</name>
    <dbReference type="NCBI Taxonomy" id="1458275"/>
    <lineage>
        <taxon>Bacteria</taxon>
        <taxon>Pseudomonadati</taxon>
        <taxon>Pseudomonadota</taxon>
        <taxon>Betaproteobacteria</taxon>
        <taxon>Burkholderiales</taxon>
        <taxon>Comamonadaceae</taxon>
        <taxon>Hylemonella</taxon>
    </lineage>
</organism>
<dbReference type="AlphaFoldDB" id="A0A016XGP3"/>
<feature type="compositionally biased region" description="Polar residues" evidence="2">
    <location>
        <begin position="149"/>
        <end position="158"/>
    </location>
</feature>
<dbReference type="NCBIfam" id="TIGR00738">
    <property type="entry name" value="rrf2_super"/>
    <property type="match status" value="1"/>
</dbReference>
<dbReference type="SUPFAM" id="SSF46785">
    <property type="entry name" value="Winged helix' DNA-binding domain"/>
    <property type="match status" value="1"/>
</dbReference>
<dbReference type="RefSeq" id="WP_035605204.1">
    <property type="nucleotide sequence ID" value="NZ_JEMG01000001.1"/>
</dbReference>
<name>A0A016XGP3_9BURK</name>
<dbReference type="Gene3D" id="1.10.10.10">
    <property type="entry name" value="Winged helix-like DNA-binding domain superfamily/Winged helix DNA-binding domain"/>
    <property type="match status" value="1"/>
</dbReference>
<evidence type="ECO:0000313" key="3">
    <source>
        <dbReference type="EMBL" id="EYC50388.1"/>
    </source>
</evidence>
<proteinExistence type="predicted"/>
<dbReference type="Pfam" id="PF02082">
    <property type="entry name" value="Rrf2"/>
    <property type="match status" value="1"/>
</dbReference>
<dbReference type="InterPro" id="IPR036390">
    <property type="entry name" value="WH_DNA-bd_sf"/>
</dbReference>
<dbReference type="eggNOG" id="COG1959">
    <property type="taxonomic scope" value="Bacteria"/>
</dbReference>
<evidence type="ECO:0000256" key="1">
    <source>
        <dbReference type="ARBA" id="ARBA00023125"/>
    </source>
</evidence>
<dbReference type="EMBL" id="JEMG01000001">
    <property type="protein sequence ID" value="EYC50388.1"/>
    <property type="molecule type" value="Genomic_DNA"/>
</dbReference>
<comment type="caution">
    <text evidence="3">The sequence shown here is derived from an EMBL/GenBank/DDBJ whole genome shotgun (WGS) entry which is preliminary data.</text>
</comment>